<dbReference type="PANTHER" id="PTHR43479">
    <property type="entry name" value="ACREF/ENVCD OPERON REPRESSOR-RELATED"/>
    <property type="match status" value="1"/>
</dbReference>
<dbReference type="Proteomes" id="UP000001401">
    <property type="component" value="Chromosome"/>
</dbReference>
<dbReference type="InterPro" id="IPR009057">
    <property type="entry name" value="Homeodomain-like_sf"/>
</dbReference>
<gene>
    <name evidence="5" type="ordered locus">Bcell_2814</name>
</gene>
<dbReference type="PANTHER" id="PTHR43479:SF21">
    <property type="entry name" value="TRANSCRIPTIONAL REGULATOR, TETR FAMILY"/>
    <property type="match status" value="1"/>
</dbReference>
<dbReference type="Gene3D" id="1.10.357.10">
    <property type="entry name" value="Tetracycline Repressor, domain 2"/>
    <property type="match status" value="1"/>
</dbReference>
<proteinExistence type="predicted"/>
<dbReference type="Pfam" id="PF00440">
    <property type="entry name" value="TetR_N"/>
    <property type="match status" value="1"/>
</dbReference>
<keyword evidence="6" id="KW-1185">Reference proteome</keyword>
<dbReference type="InterPro" id="IPR001647">
    <property type="entry name" value="HTH_TetR"/>
</dbReference>
<accession>E6TWB1</accession>
<dbReference type="SUPFAM" id="SSF46689">
    <property type="entry name" value="Homeodomain-like"/>
    <property type="match status" value="1"/>
</dbReference>
<evidence type="ECO:0000313" key="5">
    <source>
        <dbReference type="EMBL" id="ADU31067.1"/>
    </source>
</evidence>
<reference evidence="5" key="1">
    <citation type="submission" date="2010-12" db="EMBL/GenBank/DDBJ databases">
        <title>Complete sequence of Bacillus cellulosilyticus DSM 2522.</title>
        <authorList>
            <consortium name="US DOE Joint Genome Institute"/>
            <person name="Lucas S."/>
            <person name="Copeland A."/>
            <person name="Lapidus A."/>
            <person name="Cheng J.-F."/>
            <person name="Bruce D."/>
            <person name="Goodwin L."/>
            <person name="Pitluck S."/>
            <person name="Chertkov O."/>
            <person name="Detter J.C."/>
            <person name="Han C."/>
            <person name="Tapia R."/>
            <person name="Land M."/>
            <person name="Hauser L."/>
            <person name="Jeffries C."/>
            <person name="Kyrpides N."/>
            <person name="Ivanova N."/>
            <person name="Mikhailova N."/>
            <person name="Brumm P."/>
            <person name="Mead D."/>
            <person name="Woyke T."/>
        </authorList>
    </citation>
    <scope>NUCLEOTIDE SEQUENCE [LARGE SCALE GENOMIC DNA]</scope>
    <source>
        <strain evidence="5">DSM 2522</strain>
    </source>
</reference>
<evidence type="ECO:0000313" key="6">
    <source>
        <dbReference type="Proteomes" id="UP000001401"/>
    </source>
</evidence>
<dbReference type="eggNOG" id="COG1309">
    <property type="taxonomic scope" value="Bacteria"/>
</dbReference>
<dbReference type="GO" id="GO:0003677">
    <property type="term" value="F:DNA binding"/>
    <property type="evidence" value="ECO:0007669"/>
    <property type="project" value="UniProtKB-UniRule"/>
</dbReference>
<feature type="domain" description="HTH tetR-type" evidence="4">
    <location>
        <begin position="9"/>
        <end position="69"/>
    </location>
</feature>
<dbReference type="STRING" id="649639.Bcell_2814"/>
<evidence type="ECO:0000256" key="2">
    <source>
        <dbReference type="ARBA" id="ARBA00023125"/>
    </source>
</evidence>
<dbReference type="OrthoDB" id="113732at2"/>
<keyword evidence="1" id="KW-0678">Repressor</keyword>
<sequence>MDGFERRRQRKKTEILEASLELFMNYGVQKVSITEIATKANVSQVTIYNYFQSKDNLAHETIIYYVDKAWEEGLKILESDLSFPEKVKFLIFNKKQAADKIHEDFYLFMMKEYSGGLSYIEDFYQKRAIPRLIELFNEGRKEGFVDPEISNEAILFFIHMIKEYSQREDVYTKILPLTEDIMKLLFYGIAGKEKNEKRHTDLPD</sequence>
<dbReference type="AlphaFoldDB" id="E6TWB1"/>
<dbReference type="EMBL" id="CP002394">
    <property type="protein sequence ID" value="ADU31067.1"/>
    <property type="molecule type" value="Genomic_DNA"/>
</dbReference>
<evidence type="ECO:0000256" key="3">
    <source>
        <dbReference type="PROSITE-ProRule" id="PRU00335"/>
    </source>
</evidence>
<dbReference type="InterPro" id="IPR050624">
    <property type="entry name" value="HTH-type_Tx_Regulator"/>
</dbReference>
<name>E6TWB1_EVAC2</name>
<dbReference type="PRINTS" id="PR00455">
    <property type="entry name" value="HTHTETR"/>
</dbReference>
<dbReference type="RefSeq" id="WP_013489399.1">
    <property type="nucleotide sequence ID" value="NC_014829.1"/>
</dbReference>
<dbReference type="KEGG" id="bco:Bcell_2814"/>
<evidence type="ECO:0000259" key="4">
    <source>
        <dbReference type="PROSITE" id="PS50977"/>
    </source>
</evidence>
<keyword evidence="2 3" id="KW-0238">DNA-binding</keyword>
<feature type="DNA-binding region" description="H-T-H motif" evidence="3">
    <location>
        <begin position="32"/>
        <end position="51"/>
    </location>
</feature>
<dbReference type="PROSITE" id="PS50977">
    <property type="entry name" value="HTH_TETR_2"/>
    <property type="match status" value="1"/>
</dbReference>
<dbReference type="HOGENOM" id="CLU_069356_30_2_9"/>
<evidence type="ECO:0000256" key="1">
    <source>
        <dbReference type="ARBA" id="ARBA00022491"/>
    </source>
</evidence>
<protein>
    <submittedName>
        <fullName evidence="5">Transcriptional regulator, TetR family</fullName>
    </submittedName>
</protein>
<organism evidence="5 6">
    <name type="scientific">Evansella cellulosilytica (strain ATCC 21833 / DSM 2522 / FERM P-1141 / JCM 9156 / N-4)</name>
    <name type="common">Bacillus cellulosilyticus</name>
    <dbReference type="NCBI Taxonomy" id="649639"/>
    <lineage>
        <taxon>Bacteria</taxon>
        <taxon>Bacillati</taxon>
        <taxon>Bacillota</taxon>
        <taxon>Bacilli</taxon>
        <taxon>Bacillales</taxon>
        <taxon>Bacillaceae</taxon>
        <taxon>Evansella</taxon>
    </lineage>
</organism>